<dbReference type="Proteomes" id="UP000694421">
    <property type="component" value="Unplaced"/>
</dbReference>
<accession>A0A8D0DSW5</accession>
<dbReference type="Ensembl" id="ENSSMRT00000024968.1">
    <property type="protein sequence ID" value="ENSSMRP00000021300.1"/>
    <property type="gene ID" value="ENSSMRG00000016588.1"/>
</dbReference>
<dbReference type="GeneTree" id="ENSGT00960000189334"/>
<protein>
    <submittedName>
        <fullName evidence="1">Uncharacterized protein</fullName>
    </submittedName>
</protein>
<evidence type="ECO:0000313" key="2">
    <source>
        <dbReference type="Proteomes" id="UP000694421"/>
    </source>
</evidence>
<reference evidence="1" key="1">
    <citation type="submission" date="2025-08" db="UniProtKB">
        <authorList>
            <consortium name="Ensembl"/>
        </authorList>
    </citation>
    <scope>IDENTIFICATION</scope>
</reference>
<evidence type="ECO:0000313" key="1">
    <source>
        <dbReference type="Ensembl" id="ENSSMRP00000021300.1"/>
    </source>
</evidence>
<keyword evidence="2" id="KW-1185">Reference proteome</keyword>
<name>A0A8D0DSW5_SALMN</name>
<dbReference type="OMA" id="QQYKILP"/>
<sequence>MQEQLLQYKILPISQEHHSCSLNSLSLLQAYTPSPYKGSGHLGMHKITINKNKTKIDCWQMP</sequence>
<dbReference type="AlphaFoldDB" id="A0A8D0DSW5"/>
<organism evidence="1 2">
    <name type="scientific">Salvator merianae</name>
    <name type="common">Argentine black and white tegu</name>
    <name type="synonym">Tupinambis merianae</name>
    <dbReference type="NCBI Taxonomy" id="96440"/>
    <lineage>
        <taxon>Eukaryota</taxon>
        <taxon>Metazoa</taxon>
        <taxon>Chordata</taxon>
        <taxon>Craniata</taxon>
        <taxon>Vertebrata</taxon>
        <taxon>Euteleostomi</taxon>
        <taxon>Lepidosauria</taxon>
        <taxon>Squamata</taxon>
        <taxon>Bifurcata</taxon>
        <taxon>Unidentata</taxon>
        <taxon>Episquamata</taxon>
        <taxon>Laterata</taxon>
        <taxon>Teiioidea</taxon>
        <taxon>Teiidae</taxon>
        <taxon>Salvator</taxon>
    </lineage>
</organism>
<proteinExistence type="predicted"/>
<reference evidence="1" key="2">
    <citation type="submission" date="2025-09" db="UniProtKB">
        <authorList>
            <consortium name="Ensembl"/>
        </authorList>
    </citation>
    <scope>IDENTIFICATION</scope>
</reference>